<dbReference type="PANTHER" id="PTHR31650">
    <property type="entry name" value="O-ACYLTRANSFERASE (WSD1-LIKE) FAMILY PROTEIN"/>
    <property type="match status" value="1"/>
</dbReference>
<dbReference type="InterPro" id="IPR045034">
    <property type="entry name" value="O-acyltransferase_WSD1-like"/>
</dbReference>
<dbReference type="Proteomes" id="UP000053240">
    <property type="component" value="Unassembled WGS sequence"/>
</dbReference>
<evidence type="ECO:0000313" key="5">
    <source>
        <dbReference type="Proteomes" id="UP000053240"/>
    </source>
</evidence>
<keyword evidence="2" id="KW-0812">Transmembrane</keyword>
<feature type="transmembrane region" description="Helical" evidence="2">
    <location>
        <begin position="21"/>
        <end position="40"/>
    </location>
</feature>
<dbReference type="InterPro" id="IPR009721">
    <property type="entry name" value="O-acyltransferase_WSD1_C"/>
</dbReference>
<accession>A0A194RN82</accession>
<feature type="region of interest" description="Disordered" evidence="1">
    <location>
        <begin position="767"/>
        <end position="800"/>
    </location>
</feature>
<evidence type="ECO:0000256" key="1">
    <source>
        <dbReference type="SAM" id="MobiDB-lite"/>
    </source>
</evidence>
<organism evidence="4 5">
    <name type="scientific">Papilio machaon</name>
    <name type="common">Old World swallowtail butterfly</name>
    <dbReference type="NCBI Taxonomy" id="76193"/>
    <lineage>
        <taxon>Eukaryota</taxon>
        <taxon>Metazoa</taxon>
        <taxon>Ecdysozoa</taxon>
        <taxon>Arthropoda</taxon>
        <taxon>Hexapoda</taxon>
        <taxon>Insecta</taxon>
        <taxon>Pterygota</taxon>
        <taxon>Neoptera</taxon>
        <taxon>Endopterygota</taxon>
        <taxon>Lepidoptera</taxon>
        <taxon>Glossata</taxon>
        <taxon>Ditrysia</taxon>
        <taxon>Papilionoidea</taxon>
        <taxon>Papilionidae</taxon>
        <taxon>Papilioninae</taxon>
        <taxon>Papilio</taxon>
    </lineage>
</organism>
<feature type="domain" description="O-acyltransferase WSD1 C-terminal" evidence="3">
    <location>
        <begin position="599"/>
        <end position="724"/>
    </location>
</feature>
<dbReference type="GO" id="GO:0008374">
    <property type="term" value="F:O-acyltransferase activity"/>
    <property type="evidence" value="ECO:0007669"/>
    <property type="project" value="InterPro"/>
</dbReference>
<dbReference type="AlphaFoldDB" id="A0A194RN82"/>
<dbReference type="Pfam" id="PF06974">
    <property type="entry name" value="WS_DGAT_C"/>
    <property type="match status" value="1"/>
</dbReference>
<evidence type="ECO:0000256" key="2">
    <source>
        <dbReference type="SAM" id="Phobius"/>
    </source>
</evidence>
<dbReference type="STRING" id="76193.A0A194RN82"/>
<dbReference type="GO" id="GO:0019432">
    <property type="term" value="P:triglyceride biosynthetic process"/>
    <property type="evidence" value="ECO:0007669"/>
    <property type="project" value="TreeGrafter"/>
</dbReference>
<protein>
    <recommendedName>
        <fullName evidence="3">O-acyltransferase WSD1 C-terminal domain-containing protein</fullName>
    </recommendedName>
</protein>
<reference evidence="4 5" key="1">
    <citation type="journal article" date="2015" name="Nat. Commun.">
        <title>Outbred genome sequencing and CRISPR/Cas9 gene editing in butterflies.</title>
        <authorList>
            <person name="Li X."/>
            <person name="Fan D."/>
            <person name="Zhang W."/>
            <person name="Liu G."/>
            <person name="Zhang L."/>
            <person name="Zhao L."/>
            <person name="Fang X."/>
            <person name="Chen L."/>
            <person name="Dong Y."/>
            <person name="Chen Y."/>
            <person name="Ding Y."/>
            <person name="Zhao R."/>
            <person name="Feng M."/>
            <person name="Zhu Y."/>
            <person name="Feng Y."/>
            <person name="Jiang X."/>
            <person name="Zhu D."/>
            <person name="Xiang H."/>
            <person name="Feng X."/>
            <person name="Li S."/>
            <person name="Wang J."/>
            <person name="Zhang G."/>
            <person name="Kronforst M.R."/>
            <person name="Wang W."/>
        </authorList>
    </citation>
    <scope>NUCLEOTIDE SEQUENCE [LARGE SCALE GENOMIC DNA]</scope>
    <source>
        <strain evidence="4">Ya'a_city_454_Pm</strain>
        <tissue evidence="4">Whole body</tissue>
    </source>
</reference>
<gene>
    <name evidence="4" type="ORF">RR48_12483</name>
</gene>
<dbReference type="GO" id="GO:0005886">
    <property type="term" value="C:plasma membrane"/>
    <property type="evidence" value="ECO:0007669"/>
    <property type="project" value="TreeGrafter"/>
</dbReference>
<keyword evidence="2" id="KW-0472">Membrane</keyword>
<dbReference type="EMBL" id="KQ459984">
    <property type="protein sequence ID" value="KPJ18972.1"/>
    <property type="molecule type" value="Genomic_DNA"/>
</dbReference>
<sequence>MTKAKTKGVRGRIAHEIYTYCAFWIAVSSLPALALSYVVVRVSKHLWIKLLSSRYPHLEFIRTDTIRSLLDTHRNQGIINVLLCIKGKQNVEQIRNELYEHVIERRDKDGGLMFPRLRHCLVSCWGNYAWDAHVPFRPDNHFIVSNAVYRGRPVSDSNIQQIRNELYEHVIERRDKDGGLMFPRLRHCLVSCWGNYAWDAHVPFRPDNHFIVSNAVYRGRPVSDSNIQDYVSEIISKYFPGDQPPWQYIVIPCISPDPKYYILVRVHHMLLSGTNSINIGDLLLIEQLKPEERQITEHAQASPLNKLFPTPKAIPELWEKMNETMSNVWNEFISEYDPVESPRASKTMPGAFHVAGLLLVSAANAVRELKKKKSSEGTEHATTPTSFIRVIRQECKRRNLTMPKLILSPLVTADPRKWPRLTLSAAFSTARALLKLPFTLKDELTAVRELKLTGHVQQTNTITWKYAELAQTLMNATLEAWRCAVEVYRAPAELWSDTVGADEGNRHLLQTVSLCGRKVVSWSRPIPRSFIERSGRALGVSATDVALFAATDAIRAVFDSAQVETPDYVLTSARAAPEEFLFTFAEGEGKEYKKSHTGGMICLSLPIGATPRRIASLVSEACKAQKALSGAWALQARCGALTRSVPSPLARLTLNLLSRRYAVSYAEINAPPDAAPRTTVWGQTVDHVVYWRPPQANISLSLTVIQYSDTVRLAVMADARLSPSHTVPAQRWPVAVEQLITKINTEIARIAAKANISAVELPTDTETKTVSQSYYSEDTLKPPTTESLSPPPTRKCFTPK</sequence>
<proteinExistence type="predicted"/>
<dbReference type="InParanoid" id="A0A194RN82"/>
<evidence type="ECO:0000313" key="4">
    <source>
        <dbReference type="EMBL" id="KPJ18972.1"/>
    </source>
</evidence>
<keyword evidence="5" id="KW-1185">Reference proteome</keyword>
<evidence type="ECO:0000259" key="3">
    <source>
        <dbReference type="Pfam" id="PF06974"/>
    </source>
</evidence>
<dbReference type="FunCoup" id="A0A194RN82">
    <property type="interactions" value="11"/>
</dbReference>
<dbReference type="PANTHER" id="PTHR31650:SF23">
    <property type="entry name" value="GH11223P"/>
    <property type="match status" value="1"/>
</dbReference>
<name>A0A194RN82_PAPMA</name>
<keyword evidence="2" id="KW-1133">Transmembrane helix</keyword>